<dbReference type="InParanoid" id="A0A0C3DXZ3"/>
<feature type="region of interest" description="Disordered" evidence="1">
    <location>
        <begin position="1"/>
        <end position="25"/>
    </location>
</feature>
<reference evidence="2 3" key="1">
    <citation type="submission" date="2014-04" db="EMBL/GenBank/DDBJ databases">
        <authorList>
            <consortium name="DOE Joint Genome Institute"/>
            <person name="Kuo A."/>
            <person name="Kohler A."/>
            <person name="Nagy L.G."/>
            <person name="Floudas D."/>
            <person name="Copeland A."/>
            <person name="Barry K.W."/>
            <person name="Cichocki N."/>
            <person name="Veneault-Fourrey C."/>
            <person name="LaButti K."/>
            <person name="Lindquist E.A."/>
            <person name="Lipzen A."/>
            <person name="Lundell T."/>
            <person name="Morin E."/>
            <person name="Murat C."/>
            <person name="Sun H."/>
            <person name="Tunlid A."/>
            <person name="Henrissat B."/>
            <person name="Grigoriev I.V."/>
            <person name="Hibbett D.S."/>
            <person name="Martin F."/>
            <person name="Nordberg H.P."/>
            <person name="Cantor M.N."/>
            <person name="Hua S.X."/>
        </authorList>
    </citation>
    <scope>NUCLEOTIDE SEQUENCE [LARGE SCALE GENOMIC DNA]</scope>
    <source>
        <strain evidence="2 3">Foug A</strain>
    </source>
</reference>
<dbReference type="EMBL" id="KN822058">
    <property type="protein sequence ID" value="KIM60766.1"/>
    <property type="molecule type" value="Genomic_DNA"/>
</dbReference>
<dbReference type="AlphaFoldDB" id="A0A0C3DXZ3"/>
<organism evidence="2 3">
    <name type="scientific">Scleroderma citrinum Foug A</name>
    <dbReference type="NCBI Taxonomy" id="1036808"/>
    <lineage>
        <taxon>Eukaryota</taxon>
        <taxon>Fungi</taxon>
        <taxon>Dikarya</taxon>
        <taxon>Basidiomycota</taxon>
        <taxon>Agaricomycotina</taxon>
        <taxon>Agaricomycetes</taxon>
        <taxon>Agaricomycetidae</taxon>
        <taxon>Boletales</taxon>
        <taxon>Sclerodermatineae</taxon>
        <taxon>Sclerodermataceae</taxon>
        <taxon>Scleroderma</taxon>
    </lineage>
</organism>
<name>A0A0C3DXZ3_9AGAM</name>
<reference evidence="3" key="2">
    <citation type="submission" date="2015-01" db="EMBL/GenBank/DDBJ databases">
        <title>Evolutionary Origins and Diversification of the Mycorrhizal Mutualists.</title>
        <authorList>
            <consortium name="DOE Joint Genome Institute"/>
            <consortium name="Mycorrhizal Genomics Consortium"/>
            <person name="Kohler A."/>
            <person name="Kuo A."/>
            <person name="Nagy L.G."/>
            <person name="Floudas D."/>
            <person name="Copeland A."/>
            <person name="Barry K.W."/>
            <person name="Cichocki N."/>
            <person name="Veneault-Fourrey C."/>
            <person name="LaButti K."/>
            <person name="Lindquist E.A."/>
            <person name="Lipzen A."/>
            <person name="Lundell T."/>
            <person name="Morin E."/>
            <person name="Murat C."/>
            <person name="Riley R."/>
            <person name="Ohm R."/>
            <person name="Sun H."/>
            <person name="Tunlid A."/>
            <person name="Henrissat B."/>
            <person name="Grigoriev I.V."/>
            <person name="Hibbett D.S."/>
            <person name="Martin F."/>
        </authorList>
    </citation>
    <scope>NUCLEOTIDE SEQUENCE [LARGE SCALE GENOMIC DNA]</scope>
    <source>
        <strain evidence="3">Foug A</strain>
    </source>
</reference>
<protein>
    <submittedName>
        <fullName evidence="2">Uncharacterized protein</fullName>
    </submittedName>
</protein>
<evidence type="ECO:0000313" key="2">
    <source>
        <dbReference type="EMBL" id="KIM60766.1"/>
    </source>
</evidence>
<dbReference type="OrthoDB" id="3211671at2759"/>
<proteinExistence type="predicted"/>
<dbReference type="STRING" id="1036808.A0A0C3DXZ3"/>
<accession>A0A0C3DXZ3</accession>
<gene>
    <name evidence="2" type="ORF">SCLCIDRAFT_123302</name>
</gene>
<sequence>MRDYFVLSRPGKQKKGGVGTSTQHNFRNNSFGVELPDNLKQRGTNSLFHSSLLKIDVPNDDRLFPGQRDDQLEDLGSTNYEWAVDKVLRHRGSYSDAEFEIQWTTGDKS</sequence>
<dbReference type="HOGENOM" id="CLU_132807_2_0_1"/>
<keyword evidence="3" id="KW-1185">Reference proteome</keyword>
<feature type="non-terminal residue" evidence="2">
    <location>
        <position position="109"/>
    </location>
</feature>
<evidence type="ECO:0000256" key="1">
    <source>
        <dbReference type="SAM" id="MobiDB-lite"/>
    </source>
</evidence>
<evidence type="ECO:0000313" key="3">
    <source>
        <dbReference type="Proteomes" id="UP000053989"/>
    </source>
</evidence>
<dbReference type="Proteomes" id="UP000053989">
    <property type="component" value="Unassembled WGS sequence"/>
</dbReference>